<feature type="compositionally biased region" description="Acidic residues" evidence="4">
    <location>
        <begin position="338"/>
        <end position="348"/>
    </location>
</feature>
<comment type="caution">
    <text evidence="6">The sequence shown here is derived from an EMBL/GenBank/DDBJ whole genome shotgun (WGS) entry which is preliminary data.</text>
</comment>
<dbReference type="InterPro" id="IPR013083">
    <property type="entry name" value="Znf_RING/FYVE/PHD"/>
</dbReference>
<dbReference type="InterPro" id="IPR017919">
    <property type="entry name" value="TFIIE/TFIIEa_HTH"/>
</dbReference>
<protein>
    <recommendedName>
        <fullName evidence="5">HTH TFE/IIEalpha-type domain-containing protein</fullName>
    </recommendedName>
</protein>
<evidence type="ECO:0000259" key="5">
    <source>
        <dbReference type="PROSITE" id="PS51344"/>
    </source>
</evidence>
<dbReference type="EMBL" id="JAEPQZ010000004">
    <property type="protein sequence ID" value="KAG2182385.1"/>
    <property type="molecule type" value="Genomic_DNA"/>
</dbReference>
<keyword evidence="7" id="KW-1185">Reference proteome</keyword>
<dbReference type="PROSITE" id="PS51344">
    <property type="entry name" value="HTH_TFE_IIE"/>
    <property type="match status" value="1"/>
</dbReference>
<keyword evidence="3" id="KW-0804">Transcription</keyword>
<dbReference type="InterPro" id="IPR024550">
    <property type="entry name" value="TFIIEa/SarR/Rpc3_HTH_dom"/>
</dbReference>
<dbReference type="PANTHER" id="PTHR13097:SF7">
    <property type="entry name" value="GENERAL TRANSCRIPTION FACTOR IIE SUBUNIT 1"/>
    <property type="match status" value="1"/>
</dbReference>
<comment type="similarity">
    <text evidence="1">Belongs to the TFIIE alpha subunit family.</text>
</comment>
<dbReference type="Proteomes" id="UP000654370">
    <property type="component" value="Unassembled WGS sequence"/>
</dbReference>
<sequence>MSQYDVLKTMVARVGRAFYDPKYIAVLDSLNKIGEQIKEEDLSISLKITPRELHKLCAKLKEDRLVRIIQKQEARAPDQRAVPKTYYYIDYKQFVNVVKWKMYKMQTSVRDTLRTESENKGYVCPNCQRTYPALEALGLQSMTDMLFHCEDCDGILEENDNADNVKYSQEVLARLREQCLPIISLLKQTDSLVIPASYIIRTSAGSDLGGNNKANGADGGHELAVAQDTGAGQGEIIVDLQMDNEAARRAKISESNKKRQQNALPVWHQHSTINTPLTGTGDREVQDEQADSDEEDQFEAVENEEYDQDRADYYAKYYESLNDLAADTQPGSIEVNVENEEVDAEDAGFETIGSKREHDEENDDADSKRQRLGSEEEEDLDNFDDIDAEVPKVLVNGKLVPLHEITEDDQRQMTTEEYQAYYEAYEAWAQ</sequence>
<dbReference type="SMART" id="SM00531">
    <property type="entry name" value="TFIIE"/>
    <property type="match status" value="1"/>
</dbReference>
<evidence type="ECO:0000313" key="6">
    <source>
        <dbReference type="EMBL" id="KAG2182385.1"/>
    </source>
</evidence>
<reference evidence="6" key="1">
    <citation type="submission" date="2020-12" db="EMBL/GenBank/DDBJ databases">
        <title>Metabolic potential, ecology and presence of endohyphal bacteria is reflected in genomic diversity of Mucoromycotina.</title>
        <authorList>
            <person name="Muszewska A."/>
            <person name="Okrasinska A."/>
            <person name="Steczkiewicz K."/>
            <person name="Drgas O."/>
            <person name="Orlowska M."/>
            <person name="Perlinska-Lenart U."/>
            <person name="Aleksandrzak-Piekarczyk T."/>
            <person name="Szatraj K."/>
            <person name="Zielenkiewicz U."/>
            <person name="Pilsyk S."/>
            <person name="Malc E."/>
            <person name="Mieczkowski P."/>
            <person name="Kruszewska J.S."/>
            <person name="Biernat P."/>
            <person name="Pawlowska J."/>
        </authorList>
    </citation>
    <scope>NUCLEOTIDE SEQUENCE</scope>
    <source>
        <strain evidence="6">WA0000067209</strain>
    </source>
</reference>
<dbReference type="OrthoDB" id="361102at2759"/>
<feature type="compositionally biased region" description="Acidic residues" evidence="4">
    <location>
        <begin position="287"/>
        <end position="307"/>
    </location>
</feature>
<feature type="region of interest" description="Disordered" evidence="4">
    <location>
        <begin position="249"/>
        <end position="310"/>
    </location>
</feature>
<feature type="compositionally biased region" description="Basic and acidic residues" evidence="4">
    <location>
        <begin position="353"/>
        <end position="374"/>
    </location>
</feature>
<dbReference type="GO" id="GO:0006367">
    <property type="term" value="P:transcription initiation at RNA polymerase II promoter"/>
    <property type="evidence" value="ECO:0007669"/>
    <property type="project" value="InterPro"/>
</dbReference>
<feature type="region of interest" description="Disordered" evidence="4">
    <location>
        <begin position="338"/>
        <end position="385"/>
    </location>
</feature>
<keyword evidence="2" id="KW-0805">Transcription regulation</keyword>
<feature type="domain" description="HTH TFE/IIEalpha-type" evidence="5">
    <location>
        <begin position="7"/>
        <end position="99"/>
    </location>
</feature>
<evidence type="ECO:0000313" key="7">
    <source>
        <dbReference type="Proteomes" id="UP000654370"/>
    </source>
</evidence>
<dbReference type="Pfam" id="PF02002">
    <property type="entry name" value="TFIIE_alpha"/>
    <property type="match status" value="1"/>
</dbReference>
<evidence type="ECO:0000256" key="1">
    <source>
        <dbReference type="ARBA" id="ARBA00008947"/>
    </source>
</evidence>
<dbReference type="Gene3D" id="3.30.40.10">
    <property type="entry name" value="Zinc/RING finger domain, C3HC4 (zinc finger)"/>
    <property type="match status" value="1"/>
</dbReference>
<dbReference type="InterPro" id="IPR021600">
    <property type="entry name" value="TFIIE_asu_C"/>
</dbReference>
<feature type="compositionally biased region" description="Polar residues" evidence="4">
    <location>
        <begin position="269"/>
        <end position="278"/>
    </location>
</feature>
<dbReference type="Pfam" id="PF11521">
    <property type="entry name" value="TFIIE-A_C"/>
    <property type="match status" value="1"/>
</dbReference>
<evidence type="ECO:0000256" key="3">
    <source>
        <dbReference type="ARBA" id="ARBA00023163"/>
    </source>
</evidence>
<dbReference type="GO" id="GO:0005673">
    <property type="term" value="C:transcription factor TFIIE complex"/>
    <property type="evidence" value="ECO:0007669"/>
    <property type="project" value="TreeGrafter"/>
</dbReference>
<gene>
    <name evidence="6" type="ORF">INT43_007315</name>
</gene>
<dbReference type="InterPro" id="IPR002853">
    <property type="entry name" value="TFIIE_asu"/>
</dbReference>
<dbReference type="InterPro" id="IPR039997">
    <property type="entry name" value="TFE"/>
</dbReference>
<name>A0A8H7PZ61_MORIS</name>
<dbReference type="SUPFAM" id="SSF57783">
    <property type="entry name" value="Zinc beta-ribbon"/>
    <property type="match status" value="1"/>
</dbReference>
<evidence type="ECO:0000256" key="4">
    <source>
        <dbReference type="SAM" id="MobiDB-lite"/>
    </source>
</evidence>
<dbReference type="PANTHER" id="PTHR13097">
    <property type="entry name" value="TRANSCRIPTION INITIATION FACTOR IIE, ALPHA SUBUNIT"/>
    <property type="match status" value="1"/>
</dbReference>
<accession>A0A8H7PZ61</accession>
<organism evidence="6 7">
    <name type="scientific">Mortierella isabellina</name>
    <name type="common">Filamentous fungus</name>
    <name type="synonym">Umbelopsis isabellina</name>
    <dbReference type="NCBI Taxonomy" id="91625"/>
    <lineage>
        <taxon>Eukaryota</taxon>
        <taxon>Fungi</taxon>
        <taxon>Fungi incertae sedis</taxon>
        <taxon>Mucoromycota</taxon>
        <taxon>Mucoromycotina</taxon>
        <taxon>Umbelopsidomycetes</taxon>
        <taxon>Umbelopsidales</taxon>
        <taxon>Umbelopsidaceae</taxon>
        <taxon>Umbelopsis</taxon>
    </lineage>
</organism>
<feature type="compositionally biased region" description="Acidic residues" evidence="4">
    <location>
        <begin position="375"/>
        <end position="385"/>
    </location>
</feature>
<proteinExistence type="inferred from homology"/>
<dbReference type="AlphaFoldDB" id="A0A8H7PZ61"/>
<evidence type="ECO:0000256" key="2">
    <source>
        <dbReference type="ARBA" id="ARBA00023015"/>
    </source>
</evidence>